<feature type="domain" description="Uracil-DNA glycosylase-like" evidence="13">
    <location>
        <begin position="68"/>
        <end position="227"/>
    </location>
</feature>
<dbReference type="GO" id="GO:0004844">
    <property type="term" value="F:uracil DNA N-glycosylase activity"/>
    <property type="evidence" value="ECO:0007669"/>
    <property type="project" value="UniProtKB-UniRule"/>
</dbReference>
<proteinExistence type="inferred from homology"/>
<evidence type="ECO:0000256" key="12">
    <source>
        <dbReference type="SAM" id="MobiDB-lite"/>
    </source>
</evidence>
<dbReference type="PANTHER" id="PTHR11264">
    <property type="entry name" value="URACIL-DNA GLYCOSYLASE"/>
    <property type="match status" value="1"/>
</dbReference>
<dbReference type="SUPFAM" id="SSF52141">
    <property type="entry name" value="Uracil-DNA glycosylase-like"/>
    <property type="match status" value="1"/>
</dbReference>
<dbReference type="Pfam" id="PF03167">
    <property type="entry name" value="UDG"/>
    <property type="match status" value="1"/>
</dbReference>
<comment type="similarity">
    <text evidence="4 10">Belongs to the uracil-DNA glycosylase (UDG) superfamily. UNG family.</text>
</comment>
<comment type="function">
    <text evidence="2 10">Excises uracil residues from the DNA which can arise as a result of misincorporation of dUMP residues by DNA polymerase or due to deamination of cytosine.</text>
</comment>
<evidence type="ECO:0000313" key="14">
    <source>
        <dbReference type="EMBL" id="TXR52257.1"/>
    </source>
</evidence>
<protein>
    <recommendedName>
        <fullName evidence="5 10">Uracil-DNA glycosylase</fullName>
        <shortName evidence="10">UDG</shortName>
        <ecNumber evidence="5 10">3.2.2.27</ecNumber>
    </recommendedName>
</protein>
<keyword evidence="14" id="KW-0326">Glycosidase</keyword>
<evidence type="ECO:0000256" key="5">
    <source>
        <dbReference type="ARBA" id="ARBA00012030"/>
    </source>
</evidence>
<feature type="region of interest" description="Disordered" evidence="12">
    <location>
        <begin position="1"/>
        <end position="21"/>
    </location>
</feature>
<comment type="caution">
    <text evidence="14">The sequence shown here is derived from an EMBL/GenBank/DDBJ whole genome shotgun (WGS) entry which is preliminary data.</text>
</comment>
<dbReference type="EMBL" id="VKAC01000016">
    <property type="protein sequence ID" value="TXR52257.1"/>
    <property type="molecule type" value="Genomic_DNA"/>
</dbReference>
<name>A0A5C8Z3X1_9ACTN</name>
<dbReference type="HAMAP" id="MF_00148">
    <property type="entry name" value="UDG"/>
    <property type="match status" value="1"/>
</dbReference>
<sequence length="240" mass="25105">MAERAAAGQRGPVPTPAAPSPLAAVHPSWRVALAPVEEDLLRLEAELAARRGAGEEVLPAPEHVLRAFEQPLDAVRVLLLGQDPYPRPGHAVGLAFSVAPHVRPLPPTLRNLLKELVADTGLPAPSTGDLSPWAERGVLLLNRVLTVRAGDSGSHRRLGWERVTDAAVRALAARGGPLVSVLWGRDAQTAAGLLAGTAVITGVHPSPLSASRGFHGSRPFTAVDEALRAQGAPAVDWSLP</sequence>
<comment type="catalytic activity">
    <reaction evidence="1 10">
        <text>Hydrolyzes single-stranded DNA or mismatched double-stranded DNA and polynucleotides, releasing free uracil.</text>
        <dbReference type="EC" id="3.2.2.27"/>
    </reaction>
</comment>
<dbReference type="PANTHER" id="PTHR11264:SF0">
    <property type="entry name" value="URACIL-DNA GLYCOSYLASE"/>
    <property type="match status" value="1"/>
</dbReference>
<keyword evidence="15" id="KW-1185">Reference proteome</keyword>
<organism evidence="14 15">
    <name type="scientific">Quadrisphaera setariae</name>
    <dbReference type="NCBI Taxonomy" id="2593304"/>
    <lineage>
        <taxon>Bacteria</taxon>
        <taxon>Bacillati</taxon>
        <taxon>Actinomycetota</taxon>
        <taxon>Actinomycetes</taxon>
        <taxon>Kineosporiales</taxon>
        <taxon>Kineosporiaceae</taxon>
        <taxon>Quadrisphaera</taxon>
    </lineage>
</organism>
<dbReference type="NCBIfam" id="NF003588">
    <property type="entry name" value="PRK05254.1-1"/>
    <property type="match status" value="1"/>
</dbReference>
<dbReference type="InterPro" id="IPR002043">
    <property type="entry name" value="UDG_fam1"/>
</dbReference>
<comment type="subcellular location">
    <subcellularLocation>
        <location evidence="3 10">Cytoplasm</location>
    </subcellularLocation>
</comment>
<keyword evidence="8 10" id="KW-0378">Hydrolase</keyword>
<evidence type="ECO:0000259" key="13">
    <source>
        <dbReference type="SMART" id="SM00986"/>
    </source>
</evidence>
<evidence type="ECO:0000256" key="3">
    <source>
        <dbReference type="ARBA" id="ARBA00004496"/>
    </source>
</evidence>
<evidence type="ECO:0000313" key="15">
    <source>
        <dbReference type="Proteomes" id="UP000321234"/>
    </source>
</evidence>
<dbReference type="SMART" id="SM00986">
    <property type="entry name" value="UDG"/>
    <property type="match status" value="1"/>
</dbReference>
<evidence type="ECO:0000256" key="8">
    <source>
        <dbReference type="ARBA" id="ARBA00022801"/>
    </source>
</evidence>
<dbReference type="Proteomes" id="UP000321234">
    <property type="component" value="Unassembled WGS sequence"/>
</dbReference>
<dbReference type="PROSITE" id="PS00130">
    <property type="entry name" value="U_DNA_GLYCOSYLASE"/>
    <property type="match status" value="1"/>
</dbReference>
<dbReference type="InterPro" id="IPR018085">
    <property type="entry name" value="Ura-DNA_Glyclase_AS"/>
</dbReference>
<dbReference type="SMART" id="SM00987">
    <property type="entry name" value="UreE_C"/>
    <property type="match status" value="1"/>
</dbReference>
<dbReference type="InterPro" id="IPR005122">
    <property type="entry name" value="Uracil-DNA_glycosylase-like"/>
</dbReference>
<evidence type="ECO:0000256" key="10">
    <source>
        <dbReference type="HAMAP-Rule" id="MF_00148"/>
    </source>
</evidence>
<keyword evidence="6 10" id="KW-0963">Cytoplasm</keyword>
<dbReference type="FunFam" id="3.40.470.10:FF:000006">
    <property type="entry name" value="Uracil-DNA glycosylase"/>
    <property type="match status" value="1"/>
</dbReference>
<gene>
    <name evidence="10" type="primary">ung</name>
    <name evidence="14" type="ORF">FMM08_20885</name>
</gene>
<dbReference type="OrthoDB" id="9804372at2"/>
<evidence type="ECO:0000256" key="4">
    <source>
        <dbReference type="ARBA" id="ARBA00008184"/>
    </source>
</evidence>
<dbReference type="InterPro" id="IPR036895">
    <property type="entry name" value="Uracil-DNA_glycosylase-like_sf"/>
</dbReference>
<keyword evidence="7 10" id="KW-0227">DNA damage</keyword>
<dbReference type="NCBIfam" id="NF003592">
    <property type="entry name" value="PRK05254.1-5"/>
    <property type="match status" value="1"/>
</dbReference>
<dbReference type="EC" id="3.2.2.27" evidence="5 10"/>
<evidence type="ECO:0000256" key="6">
    <source>
        <dbReference type="ARBA" id="ARBA00022490"/>
    </source>
</evidence>
<dbReference type="CDD" id="cd10027">
    <property type="entry name" value="UDG-F1-like"/>
    <property type="match status" value="1"/>
</dbReference>
<keyword evidence="9 10" id="KW-0234">DNA repair</keyword>
<evidence type="ECO:0000256" key="9">
    <source>
        <dbReference type="ARBA" id="ARBA00023204"/>
    </source>
</evidence>
<dbReference type="AlphaFoldDB" id="A0A5C8Z3X1"/>
<feature type="active site" description="Proton acceptor" evidence="10 11">
    <location>
        <position position="83"/>
    </location>
</feature>
<accession>A0A5C8Z3X1</accession>
<dbReference type="Gene3D" id="3.40.470.10">
    <property type="entry name" value="Uracil-DNA glycosylase-like domain"/>
    <property type="match status" value="1"/>
</dbReference>
<evidence type="ECO:0000256" key="1">
    <source>
        <dbReference type="ARBA" id="ARBA00001400"/>
    </source>
</evidence>
<reference evidence="14 15" key="1">
    <citation type="submission" date="2019-07" db="EMBL/GenBank/DDBJ databases">
        <title>Quadrisphaera sp. strain DD2A genome sequencing and assembly.</title>
        <authorList>
            <person name="Kim I."/>
        </authorList>
    </citation>
    <scope>NUCLEOTIDE SEQUENCE [LARGE SCALE GENOMIC DNA]</scope>
    <source>
        <strain evidence="14 15">DD2A</strain>
    </source>
</reference>
<evidence type="ECO:0000256" key="11">
    <source>
        <dbReference type="PROSITE-ProRule" id="PRU10072"/>
    </source>
</evidence>
<evidence type="ECO:0000256" key="2">
    <source>
        <dbReference type="ARBA" id="ARBA00002631"/>
    </source>
</evidence>
<dbReference type="GO" id="GO:0005737">
    <property type="term" value="C:cytoplasm"/>
    <property type="evidence" value="ECO:0007669"/>
    <property type="project" value="UniProtKB-SubCell"/>
</dbReference>
<evidence type="ECO:0000256" key="7">
    <source>
        <dbReference type="ARBA" id="ARBA00022763"/>
    </source>
</evidence>
<dbReference type="GO" id="GO:0097510">
    <property type="term" value="P:base-excision repair, AP site formation via deaminated base removal"/>
    <property type="evidence" value="ECO:0007669"/>
    <property type="project" value="TreeGrafter"/>
</dbReference>